<sequence length="85" mass="9309">MVKGIVFLRVVEVSSSASDLERTELVDTGESSECFATEVVESSPPDPTVLSLAHEVIDILRAVASSLWCWICTRLEVKSPDMVLK</sequence>
<name>A0AAV3NSS9_LITER</name>
<dbReference type="AlphaFoldDB" id="A0AAV3NSS9"/>
<accession>A0AAV3NSS9</accession>
<comment type="caution">
    <text evidence="1">The sequence shown here is derived from an EMBL/GenBank/DDBJ whole genome shotgun (WGS) entry which is preliminary data.</text>
</comment>
<protein>
    <submittedName>
        <fullName evidence="1">Uncharacterized protein</fullName>
    </submittedName>
</protein>
<gene>
    <name evidence="1" type="ORF">LIER_42721</name>
</gene>
<dbReference type="EMBL" id="BAABME010030679">
    <property type="protein sequence ID" value="GAA0142449.1"/>
    <property type="molecule type" value="Genomic_DNA"/>
</dbReference>
<reference evidence="1 2" key="1">
    <citation type="submission" date="2024-01" db="EMBL/GenBank/DDBJ databases">
        <title>The complete chloroplast genome sequence of Lithospermum erythrorhizon: insights into the phylogenetic relationship among Boraginaceae species and the maternal lineages of purple gromwells.</title>
        <authorList>
            <person name="Okada T."/>
            <person name="Watanabe K."/>
        </authorList>
    </citation>
    <scope>NUCLEOTIDE SEQUENCE [LARGE SCALE GENOMIC DNA]</scope>
</reference>
<keyword evidence="2" id="KW-1185">Reference proteome</keyword>
<evidence type="ECO:0000313" key="2">
    <source>
        <dbReference type="Proteomes" id="UP001454036"/>
    </source>
</evidence>
<proteinExistence type="predicted"/>
<evidence type="ECO:0000313" key="1">
    <source>
        <dbReference type="EMBL" id="GAA0142449.1"/>
    </source>
</evidence>
<dbReference type="Proteomes" id="UP001454036">
    <property type="component" value="Unassembled WGS sequence"/>
</dbReference>
<organism evidence="1 2">
    <name type="scientific">Lithospermum erythrorhizon</name>
    <name type="common">Purple gromwell</name>
    <name type="synonym">Lithospermum officinale var. erythrorhizon</name>
    <dbReference type="NCBI Taxonomy" id="34254"/>
    <lineage>
        <taxon>Eukaryota</taxon>
        <taxon>Viridiplantae</taxon>
        <taxon>Streptophyta</taxon>
        <taxon>Embryophyta</taxon>
        <taxon>Tracheophyta</taxon>
        <taxon>Spermatophyta</taxon>
        <taxon>Magnoliopsida</taxon>
        <taxon>eudicotyledons</taxon>
        <taxon>Gunneridae</taxon>
        <taxon>Pentapetalae</taxon>
        <taxon>asterids</taxon>
        <taxon>lamiids</taxon>
        <taxon>Boraginales</taxon>
        <taxon>Boraginaceae</taxon>
        <taxon>Boraginoideae</taxon>
        <taxon>Lithospermeae</taxon>
        <taxon>Lithospermum</taxon>
    </lineage>
</organism>